<dbReference type="KEGG" id="amah:DLM_1664"/>
<protein>
    <submittedName>
        <fullName evidence="2">Uncharacterized protein</fullName>
    </submittedName>
</protein>
<dbReference type="Proteomes" id="UP000198290">
    <property type="component" value="Chromosome"/>
</dbReference>
<keyword evidence="3" id="KW-1185">Reference proteome</keyword>
<feature type="compositionally biased region" description="Polar residues" evidence="1">
    <location>
        <begin position="52"/>
        <end position="64"/>
    </location>
</feature>
<proteinExistence type="predicted"/>
<evidence type="ECO:0000313" key="3">
    <source>
        <dbReference type="Proteomes" id="UP000198290"/>
    </source>
</evidence>
<dbReference type="EMBL" id="AP018823">
    <property type="protein sequence ID" value="BBF85281.1"/>
    <property type="molecule type" value="Genomic_DNA"/>
</dbReference>
<accession>A0A3G9GGA3</accession>
<organism evidence="2 3">
    <name type="scientific">Aquitalea magnusonii</name>
    <dbReference type="NCBI Taxonomy" id="332411"/>
    <lineage>
        <taxon>Bacteria</taxon>
        <taxon>Pseudomonadati</taxon>
        <taxon>Pseudomonadota</taxon>
        <taxon>Betaproteobacteria</taxon>
        <taxon>Neisseriales</taxon>
        <taxon>Chromobacteriaceae</taxon>
        <taxon>Aquitalea</taxon>
    </lineage>
</organism>
<sequence>MTSGISASGSSPFPAGLQAAAQAGGAAARRLDRDADQDNSTTGTAERPLQPLSATIGININTTA</sequence>
<dbReference type="RefSeq" id="WP_089083493.1">
    <property type="nucleotide sequence ID" value="NZ_AP018823.1"/>
</dbReference>
<reference evidence="3" key="3">
    <citation type="journal article" date="2017" name="Plant Physiol. Biochem.">
        <title>Differential oxidative and antioxidative response of duckweed Lemna minor toward plant growth promoting/inhibiting bacteria.</title>
        <authorList>
            <person name="Ishizawa H."/>
            <person name="Kuroda M."/>
            <person name="Morikawa M."/>
            <person name="Ike M."/>
        </authorList>
    </citation>
    <scope>NUCLEOTIDE SEQUENCE [LARGE SCALE GENOMIC DNA]</scope>
    <source>
        <strain evidence="3">H3</strain>
    </source>
</reference>
<reference evidence="2 3" key="2">
    <citation type="journal article" date="2017" name="Genome Announc.">
        <title>Draft genome sequence of Aquitalea magnusonii strain H3, a plant growth-promoting bacterium of duckweed Lemna minor.</title>
        <authorList>
            <person name="Ishizawa H."/>
            <person name="Kuroda M."/>
            <person name="Ike M."/>
        </authorList>
    </citation>
    <scope>NUCLEOTIDE SEQUENCE [LARGE SCALE GENOMIC DNA]</scope>
    <source>
        <strain evidence="2 3">H3</strain>
    </source>
</reference>
<reference evidence="3" key="1">
    <citation type="journal article" date="2017" name="Biotechnol. Biofuels">
        <title>Evaluation of environmental bacterial communities as a factor affecting the growth of duckweed Lemna minor.</title>
        <authorList>
            <person name="Ishizawa H."/>
            <person name="Kuroda M."/>
            <person name="Morikawa M."/>
            <person name="Ike M."/>
        </authorList>
    </citation>
    <scope>NUCLEOTIDE SEQUENCE [LARGE SCALE GENOMIC DNA]</scope>
    <source>
        <strain evidence="3">H3</strain>
    </source>
</reference>
<evidence type="ECO:0000313" key="2">
    <source>
        <dbReference type="EMBL" id="BBF85281.1"/>
    </source>
</evidence>
<feature type="compositionally biased region" description="Low complexity" evidence="1">
    <location>
        <begin position="15"/>
        <end position="28"/>
    </location>
</feature>
<gene>
    <name evidence="2" type="ORF">DLM_1664</name>
</gene>
<evidence type="ECO:0000256" key="1">
    <source>
        <dbReference type="SAM" id="MobiDB-lite"/>
    </source>
</evidence>
<feature type="compositionally biased region" description="Polar residues" evidence="1">
    <location>
        <begin position="1"/>
        <end position="11"/>
    </location>
</feature>
<name>A0A3G9GGA3_9NEIS</name>
<feature type="region of interest" description="Disordered" evidence="1">
    <location>
        <begin position="1"/>
        <end position="64"/>
    </location>
</feature>
<dbReference type="AlphaFoldDB" id="A0A3G9GGA3"/>